<dbReference type="GeneID" id="5885099"/>
<dbReference type="eggNOG" id="ENOG502RBTM">
    <property type="taxonomic scope" value="Eukaryota"/>
</dbReference>
<gene>
    <name evidence="1" type="ORF">EDI_237410</name>
</gene>
<dbReference type="OMA" id="PAYYPFF"/>
<dbReference type="EMBL" id="DS550214">
    <property type="protein sequence ID" value="EDR23654.1"/>
    <property type="molecule type" value="Genomic_DNA"/>
</dbReference>
<evidence type="ECO:0000313" key="2">
    <source>
        <dbReference type="Proteomes" id="UP000008076"/>
    </source>
</evidence>
<dbReference type="OrthoDB" id="31383at2759"/>
<reference evidence="2" key="1">
    <citation type="submission" date="2007-12" db="EMBL/GenBank/DDBJ databases">
        <title>Annotation of Entamoeba dispar SAW760.</title>
        <authorList>
            <person name="Lorenzi H."/>
            <person name="Inman J."/>
            <person name="Schobel S."/>
            <person name="Amedeo P."/>
            <person name="Caler E."/>
        </authorList>
    </citation>
    <scope>NUCLEOTIDE SEQUENCE [LARGE SCALE GENOMIC DNA]</scope>
    <source>
        <strain evidence="2">ATCC PRA-260 / SAW760</strain>
    </source>
</reference>
<accession>B0EP83</accession>
<sequence length="256" mass="29947">MNTRNEGKLTLTEMKRESKSFEALQQGILLAILSSYGYSFDLKRPERMAEKTFQYLTINEVYFNNQPLNFGRIIEEFCEQQFQLDKTEDMTPNQLKIVKRRKDLNRTAISFSWLLQYAEQNGVSFGKRKTKQAKKTVQLPKIYTVTMPNPSIVYTKKEIEEIGASVQNHICSLFVKKQKELFIPAYYQFFNEMLGLNILQTNNTESVHSEDLQVIQPTMIINSEPLLYQICVDPSYCNPSYCNPSYVYPCDYPFCY</sequence>
<organism evidence="2">
    <name type="scientific">Entamoeba dispar (strain ATCC PRA-260 / SAW760)</name>
    <dbReference type="NCBI Taxonomy" id="370354"/>
    <lineage>
        <taxon>Eukaryota</taxon>
        <taxon>Amoebozoa</taxon>
        <taxon>Evosea</taxon>
        <taxon>Archamoebae</taxon>
        <taxon>Mastigamoebida</taxon>
        <taxon>Entamoebidae</taxon>
        <taxon>Entamoeba</taxon>
    </lineage>
</organism>
<evidence type="ECO:0000313" key="1">
    <source>
        <dbReference type="EMBL" id="EDR23654.1"/>
    </source>
</evidence>
<dbReference type="RefSeq" id="XP_001739943.1">
    <property type="nucleotide sequence ID" value="XM_001739891.1"/>
</dbReference>
<dbReference type="VEuPathDB" id="AmoebaDB:EDI_237410"/>
<keyword evidence="2" id="KW-1185">Reference proteome</keyword>
<dbReference type="KEGG" id="edi:EDI_237410"/>
<proteinExistence type="predicted"/>
<name>B0EP83_ENTDS</name>
<dbReference type="AlphaFoldDB" id="B0EP83"/>
<protein>
    <submittedName>
        <fullName evidence="1">Uncharacterized protein</fullName>
    </submittedName>
</protein>
<dbReference type="Proteomes" id="UP000008076">
    <property type="component" value="Unassembled WGS sequence"/>
</dbReference>